<feature type="domain" description="CCHC-type" evidence="3">
    <location>
        <begin position="308"/>
        <end position="324"/>
    </location>
</feature>
<feature type="domain" description="CCHC-type" evidence="3">
    <location>
        <begin position="267"/>
        <end position="283"/>
    </location>
</feature>
<dbReference type="EMBL" id="JAUIZM010000009">
    <property type="protein sequence ID" value="KAK1365748.1"/>
    <property type="molecule type" value="Genomic_DNA"/>
</dbReference>
<dbReference type="GO" id="GO:0008270">
    <property type="term" value="F:zinc ion binding"/>
    <property type="evidence" value="ECO:0007669"/>
    <property type="project" value="InterPro"/>
</dbReference>
<evidence type="ECO:0000313" key="4">
    <source>
        <dbReference type="EMBL" id="KAK1365748.1"/>
    </source>
</evidence>
<protein>
    <recommendedName>
        <fullName evidence="3">CCHC-type domain-containing protein</fullName>
    </recommendedName>
</protein>
<keyword evidence="1" id="KW-0175">Coiled coil</keyword>
<evidence type="ECO:0000256" key="2">
    <source>
        <dbReference type="SAM" id="MobiDB-lite"/>
    </source>
</evidence>
<dbReference type="Gene3D" id="4.10.60.10">
    <property type="entry name" value="Zinc finger, CCHC-type"/>
    <property type="match status" value="1"/>
</dbReference>
<evidence type="ECO:0000256" key="1">
    <source>
        <dbReference type="SAM" id="Coils"/>
    </source>
</evidence>
<reference evidence="4" key="1">
    <citation type="submission" date="2023-02" db="EMBL/GenBank/DDBJ databases">
        <title>Genome of toxic invasive species Heracleum sosnowskyi carries increased number of genes despite the absence of recent whole-genome duplications.</title>
        <authorList>
            <person name="Schelkunov M."/>
            <person name="Shtratnikova V."/>
            <person name="Makarenko M."/>
            <person name="Klepikova A."/>
            <person name="Omelchenko D."/>
            <person name="Novikova G."/>
            <person name="Obukhova E."/>
            <person name="Bogdanov V."/>
            <person name="Penin A."/>
            <person name="Logacheva M."/>
        </authorList>
    </citation>
    <scope>NUCLEOTIDE SEQUENCE</scope>
    <source>
        <strain evidence="4">Hsosn_3</strain>
        <tissue evidence="4">Leaf</tissue>
    </source>
</reference>
<dbReference type="Proteomes" id="UP001237642">
    <property type="component" value="Unassembled WGS sequence"/>
</dbReference>
<reference evidence="4" key="2">
    <citation type="submission" date="2023-05" db="EMBL/GenBank/DDBJ databases">
        <authorList>
            <person name="Schelkunov M.I."/>
        </authorList>
    </citation>
    <scope>NUCLEOTIDE SEQUENCE</scope>
    <source>
        <strain evidence="4">Hsosn_3</strain>
        <tissue evidence="4">Leaf</tissue>
    </source>
</reference>
<organism evidence="4 5">
    <name type="scientific">Heracleum sosnowskyi</name>
    <dbReference type="NCBI Taxonomy" id="360622"/>
    <lineage>
        <taxon>Eukaryota</taxon>
        <taxon>Viridiplantae</taxon>
        <taxon>Streptophyta</taxon>
        <taxon>Embryophyta</taxon>
        <taxon>Tracheophyta</taxon>
        <taxon>Spermatophyta</taxon>
        <taxon>Magnoliopsida</taxon>
        <taxon>eudicotyledons</taxon>
        <taxon>Gunneridae</taxon>
        <taxon>Pentapetalae</taxon>
        <taxon>asterids</taxon>
        <taxon>campanulids</taxon>
        <taxon>Apiales</taxon>
        <taxon>Apiaceae</taxon>
        <taxon>Apioideae</taxon>
        <taxon>apioid superclade</taxon>
        <taxon>Tordylieae</taxon>
        <taxon>Tordyliinae</taxon>
        <taxon>Heracleum</taxon>
    </lineage>
</organism>
<keyword evidence="5" id="KW-1185">Reference proteome</keyword>
<proteinExistence type="predicted"/>
<name>A0AAD8MB93_9APIA</name>
<feature type="coiled-coil region" evidence="1">
    <location>
        <begin position="69"/>
        <end position="96"/>
    </location>
</feature>
<accession>A0AAD8MB93</accession>
<dbReference type="GO" id="GO:0003676">
    <property type="term" value="F:nucleic acid binding"/>
    <property type="evidence" value="ECO:0007669"/>
    <property type="project" value="InterPro"/>
</dbReference>
<feature type="compositionally biased region" description="Basic and acidic residues" evidence="2">
    <location>
        <begin position="1"/>
        <end position="16"/>
    </location>
</feature>
<sequence>MGHYATDCEKPKDGKTSGKALVTSSKKWMDSSDSEEEEETNYALMAKVEEISEKVPETTYPFDTDNMIEIEQMLKIESLEKELKKEREQIRVWTHSGKQNHLLMNDKNWKECIGYKKNKEKEKEKVTMSTHIKFVPASEMKINSTFEEGSSSSTKIVSEEEMIDELVSDIEIDSISSEETKSHDTSISKISTETPIKIHAKVSTEYVKKSVKKEKNIGHLSSGKLNKKINVVTGIKNEKIPKRHRNGKQGIDKSNSYKYIPNAPRKTCHTCGNTNHLAIDCRKNKKRRVDIPISDVRNRKVSYKPQNPCSHCGSSWHSVYTCNSYHNLYHDNYVPLPKFNKGANFDNNLTVLSRHVYVKKNSVKSSSIESKSVEIDLKKNSAAMLDQNSMIVRS</sequence>
<evidence type="ECO:0000259" key="3">
    <source>
        <dbReference type="SMART" id="SM00343"/>
    </source>
</evidence>
<dbReference type="SMART" id="SM00343">
    <property type="entry name" value="ZnF_C2HC"/>
    <property type="match status" value="2"/>
</dbReference>
<comment type="caution">
    <text evidence="4">The sequence shown here is derived from an EMBL/GenBank/DDBJ whole genome shotgun (WGS) entry which is preliminary data.</text>
</comment>
<feature type="region of interest" description="Disordered" evidence="2">
    <location>
        <begin position="1"/>
        <end position="40"/>
    </location>
</feature>
<evidence type="ECO:0000313" key="5">
    <source>
        <dbReference type="Proteomes" id="UP001237642"/>
    </source>
</evidence>
<gene>
    <name evidence="4" type="ORF">POM88_041309</name>
</gene>
<dbReference type="InterPro" id="IPR001878">
    <property type="entry name" value="Znf_CCHC"/>
</dbReference>
<dbReference type="AlphaFoldDB" id="A0AAD8MB93"/>